<gene>
    <name evidence="1" type="ORF">GCM10010946_12790</name>
</gene>
<name>A0ABQ2XVM8_9BURK</name>
<evidence type="ECO:0000313" key="1">
    <source>
        <dbReference type="EMBL" id="GGX36448.1"/>
    </source>
</evidence>
<evidence type="ECO:0000313" key="2">
    <source>
        <dbReference type="Proteomes" id="UP000653343"/>
    </source>
</evidence>
<reference evidence="2" key="1">
    <citation type="journal article" date="2019" name="Int. J. Syst. Evol. Microbiol.">
        <title>The Global Catalogue of Microorganisms (GCM) 10K type strain sequencing project: providing services to taxonomists for standard genome sequencing and annotation.</title>
        <authorList>
            <consortium name="The Broad Institute Genomics Platform"/>
            <consortium name="The Broad Institute Genome Sequencing Center for Infectious Disease"/>
            <person name="Wu L."/>
            <person name="Ma J."/>
        </authorList>
    </citation>
    <scope>NUCLEOTIDE SEQUENCE [LARGE SCALE GENOMIC DNA]</scope>
    <source>
        <strain evidence="2">KCTC 23917</strain>
    </source>
</reference>
<proteinExistence type="predicted"/>
<organism evidence="1 2">
    <name type="scientific">Undibacterium squillarum</name>
    <dbReference type="NCBI Taxonomy" id="1131567"/>
    <lineage>
        <taxon>Bacteria</taxon>
        <taxon>Pseudomonadati</taxon>
        <taxon>Pseudomonadota</taxon>
        <taxon>Betaproteobacteria</taxon>
        <taxon>Burkholderiales</taxon>
        <taxon>Oxalobacteraceae</taxon>
        <taxon>Undibacterium</taxon>
    </lineage>
</organism>
<dbReference type="Proteomes" id="UP000653343">
    <property type="component" value="Unassembled WGS sequence"/>
</dbReference>
<sequence>MPVPFFCLKQTAQGNTHSAADPSTTDTYYAAIRICNLQTARLSADNRRIAVLNTAFGVFSTVSQHFCKILNRLNVKHSSQHSP</sequence>
<keyword evidence="2" id="KW-1185">Reference proteome</keyword>
<dbReference type="EMBL" id="BMYU01000002">
    <property type="protein sequence ID" value="GGX36448.1"/>
    <property type="molecule type" value="Genomic_DNA"/>
</dbReference>
<accession>A0ABQ2XVM8</accession>
<protein>
    <submittedName>
        <fullName evidence="1">Uncharacterized protein</fullName>
    </submittedName>
</protein>
<comment type="caution">
    <text evidence="1">The sequence shown here is derived from an EMBL/GenBank/DDBJ whole genome shotgun (WGS) entry which is preliminary data.</text>
</comment>